<feature type="region of interest" description="Disordered" evidence="1">
    <location>
        <begin position="1"/>
        <end position="34"/>
    </location>
</feature>
<dbReference type="Proteomes" id="UP000095287">
    <property type="component" value="Unplaced"/>
</dbReference>
<organism evidence="2 3">
    <name type="scientific">Steinernema glaseri</name>
    <dbReference type="NCBI Taxonomy" id="37863"/>
    <lineage>
        <taxon>Eukaryota</taxon>
        <taxon>Metazoa</taxon>
        <taxon>Ecdysozoa</taxon>
        <taxon>Nematoda</taxon>
        <taxon>Chromadorea</taxon>
        <taxon>Rhabditida</taxon>
        <taxon>Tylenchina</taxon>
        <taxon>Panagrolaimomorpha</taxon>
        <taxon>Strongyloidoidea</taxon>
        <taxon>Steinernematidae</taxon>
        <taxon>Steinernema</taxon>
    </lineage>
</organism>
<evidence type="ECO:0000313" key="2">
    <source>
        <dbReference type="Proteomes" id="UP000095287"/>
    </source>
</evidence>
<protein>
    <submittedName>
        <fullName evidence="3">DET1- and DDB1-associated protein 1</fullName>
    </submittedName>
</protein>
<dbReference type="AlphaFoldDB" id="A0A1I7ZFI9"/>
<reference evidence="3" key="1">
    <citation type="submission" date="2016-11" db="UniProtKB">
        <authorList>
            <consortium name="WormBaseParasite"/>
        </authorList>
    </citation>
    <scope>IDENTIFICATION</scope>
</reference>
<evidence type="ECO:0000313" key="3">
    <source>
        <dbReference type="WBParaSite" id="L893_g25681.t1"/>
    </source>
</evidence>
<name>A0A1I7ZFI9_9BILA</name>
<accession>A0A1I7ZFI9</accession>
<dbReference type="WBParaSite" id="L893_g25681.t1">
    <property type="protein sequence ID" value="L893_g25681.t1"/>
    <property type="gene ID" value="L893_g25681"/>
</dbReference>
<sequence length="106" mass="11799">MPKDIRAPWGRRQSHKVTYNQERVHPSGSAGESAPHCLAHRQRLKHQDIVMNRYRPKKASPAHEEGPLCSANNNTTVISHSNSTGFNFAPDCSPESNLLDTPTLDT</sequence>
<keyword evidence="2" id="KW-1185">Reference proteome</keyword>
<proteinExistence type="predicted"/>
<feature type="compositionally biased region" description="Polar residues" evidence="1">
    <location>
        <begin position="94"/>
        <end position="106"/>
    </location>
</feature>
<feature type="region of interest" description="Disordered" evidence="1">
    <location>
        <begin position="86"/>
        <end position="106"/>
    </location>
</feature>
<evidence type="ECO:0000256" key="1">
    <source>
        <dbReference type="SAM" id="MobiDB-lite"/>
    </source>
</evidence>